<comment type="caution">
    <text evidence="1">The sequence shown here is derived from an EMBL/GenBank/DDBJ whole genome shotgun (WGS) entry which is preliminary data.</text>
</comment>
<dbReference type="SUPFAM" id="SSF52047">
    <property type="entry name" value="RNI-like"/>
    <property type="match status" value="1"/>
</dbReference>
<protein>
    <recommendedName>
        <fullName evidence="3">Leucine-rich repeat containing protein</fullName>
    </recommendedName>
</protein>
<keyword evidence="2" id="KW-1185">Reference proteome</keyword>
<reference evidence="1 2" key="1">
    <citation type="journal article" date="2019" name="PLoS Negl. Trop. Dis.">
        <title>Whole genome sequencing of Entamoeba nuttalli reveals mammalian host-related molecular signatures and a novel octapeptide-repeat surface protein.</title>
        <authorList>
            <person name="Tanaka M."/>
            <person name="Makiuchi T."/>
            <person name="Komiyama T."/>
            <person name="Shiina T."/>
            <person name="Osaki K."/>
            <person name="Tachibana H."/>
        </authorList>
    </citation>
    <scope>NUCLEOTIDE SEQUENCE [LARGE SCALE GENOMIC DNA]</scope>
    <source>
        <strain evidence="1 2">P19-061405</strain>
    </source>
</reference>
<organism evidence="1 2">
    <name type="scientific">Entamoeba nuttalli</name>
    <dbReference type="NCBI Taxonomy" id="412467"/>
    <lineage>
        <taxon>Eukaryota</taxon>
        <taxon>Amoebozoa</taxon>
        <taxon>Evosea</taxon>
        <taxon>Archamoebae</taxon>
        <taxon>Mastigamoebida</taxon>
        <taxon>Entamoebidae</taxon>
        <taxon>Entamoeba</taxon>
    </lineage>
</organism>
<dbReference type="Proteomes" id="UP001628156">
    <property type="component" value="Unassembled WGS sequence"/>
</dbReference>
<sequence length="497" mass="57783">MAKCRFFALEIREFTSYLNYRTLERLRIVNKRYFQITQKLLQVNVFDIDGKRFVNSLIESNTINILPTYTPPTSNHLFKNLNWVGSIFGNPTIIFDYNAVVSPSQMETIMQIKNAKRLEVVMDVDSVLGHKSRVEKIVDQFPQLKQLKLSIDPGDGNENQRDALQHLTKLVHLTSLQTFSYHHNFIYFNKLNYLNIFINDSIELDYFLNDIPQLITVQRLTLRTNSEFQLPHSSILQLTSLNSLEILNLSKCNFNFSSELVSLQSIYRIKKIFLSFDIHITNEIIDQLYLFPPIFIIQLSFTIDGNNELPNRLLPPNVCISNATIQEVVQENDFITSVISKADVLTTDITNIPFSPNALIIILNHITDSRFLRFNNTNYLISVLLCGDLSDDSIHSLLTLKYLKKFKLFDGKISTLSFLSHFHLDTLAIVDCTYPINDFHYITEHTSLLVITLLVSHEYLTQEQNSKLTQMPFLQMLRTYYCSMSIDKKFHPFRIQY</sequence>
<accession>A0ABQ0DLL8</accession>
<evidence type="ECO:0008006" key="3">
    <source>
        <dbReference type="Google" id="ProtNLM"/>
    </source>
</evidence>
<proteinExistence type="predicted"/>
<evidence type="ECO:0000313" key="2">
    <source>
        <dbReference type="Proteomes" id="UP001628156"/>
    </source>
</evidence>
<gene>
    <name evidence="1" type="ORF">ENUP19_0159G0028</name>
</gene>
<evidence type="ECO:0000313" key="1">
    <source>
        <dbReference type="EMBL" id="GAB1223709.1"/>
    </source>
</evidence>
<name>A0ABQ0DLL8_9EUKA</name>
<dbReference type="EMBL" id="BAAFRS010000159">
    <property type="protein sequence ID" value="GAB1223709.1"/>
    <property type="molecule type" value="Genomic_DNA"/>
</dbReference>